<proteinExistence type="predicted"/>
<name>A0A7L5JRD4_9BACT</name>
<evidence type="ECO:0000313" key="5">
    <source>
        <dbReference type="Proteomes" id="UP000509513"/>
    </source>
</evidence>
<keyword evidence="3" id="KW-0472">Membrane</keyword>
<dbReference type="Pfam" id="PF06977">
    <property type="entry name" value="SdiA-regulated"/>
    <property type="match status" value="1"/>
</dbReference>
<reference evidence="4 5" key="1">
    <citation type="submission" date="2020-05" db="EMBL/GenBank/DDBJ databases">
        <title>Complete genome sequencing of Campylobacter and Arcobacter type strains.</title>
        <authorList>
            <person name="Miller W.G."/>
            <person name="Yee E."/>
        </authorList>
    </citation>
    <scope>NUCLEOTIDE SEQUENCE [LARGE SCALE GENOMIC DNA]</scope>
    <source>
        <strain evidence="4 5">LMG 21996</strain>
    </source>
</reference>
<dbReference type="InterPro" id="IPR009722">
    <property type="entry name" value="YjiK/CarP"/>
</dbReference>
<dbReference type="KEGG" id="acib:ACBT_1882"/>
<protein>
    <submittedName>
        <fullName evidence="4">SdiA-regulated-like protein</fullName>
    </submittedName>
</protein>
<keyword evidence="2" id="KW-1003">Cell membrane</keyword>
<dbReference type="EMBL" id="CP054051">
    <property type="protein sequence ID" value="QKJ27777.1"/>
    <property type="molecule type" value="Genomic_DNA"/>
</dbReference>
<dbReference type="AlphaFoldDB" id="A0A7L5JRD4"/>
<evidence type="ECO:0000256" key="3">
    <source>
        <dbReference type="ARBA" id="ARBA00023136"/>
    </source>
</evidence>
<sequence length="290" mass="34342">MYKKFLLFFIIFCPFLFSIIHYTDIDDKLVFRIFHTQKDNLINDIEFNYKVKVIEEIPNNLSGITFNENINTLFVITNSPRDIYELDKNGEVLRKIDLKGFRDTEDITYIKENIFAILDEELSSIFIVEIDNDTKVVHRENSLKEFNLDYRYFENFGLEGISYDKVEDEFYIVNERSPKKIISIKGFMTDSNIKIKDKEELEFNNVYLSDFSAIHYDEVMRRFYILSDESKILGRVDEQIDFSKYLDLSNNKISSQMTNPEGITKDKEGNIYIVGEPNLFLSIKRDKVLN</sequence>
<evidence type="ECO:0000313" key="4">
    <source>
        <dbReference type="EMBL" id="QKJ27777.1"/>
    </source>
</evidence>
<dbReference type="OrthoDB" id="8534799at2"/>
<dbReference type="Proteomes" id="UP000509513">
    <property type="component" value="Chromosome"/>
</dbReference>
<gene>
    <name evidence="4" type="ORF">ACBT_1882</name>
</gene>
<accession>A0A7L5JRD4</accession>
<dbReference type="RefSeq" id="WP_024774667.1">
    <property type="nucleotide sequence ID" value="NZ_CP054051.1"/>
</dbReference>
<comment type="subcellular location">
    <subcellularLocation>
        <location evidence="1">Cell membrane</location>
    </subcellularLocation>
</comment>
<evidence type="ECO:0000256" key="1">
    <source>
        <dbReference type="ARBA" id="ARBA00004236"/>
    </source>
</evidence>
<organism evidence="4 5">
    <name type="scientific">Aliarcobacter cibarius</name>
    <dbReference type="NCBI Taxonomy" id="255507"/>
    <lineage>
        <taxon>Bacteria</taxon>
        <taxon>Pseudomonadati</taxon>
        <taxon>Campylobacterota</taxon>
        <taxon>Epsilonproteobacteria</taxon>
        <taxon>Campylobacterales</taxon>
        <taxon>Arcobacteraceae</taxon>
        <taxon>Aliarcobacter</taxon>
    </lineage>
</organism>
<dbReference type="GO" id="GO:0005886">
    <property type="term" value="C:plasma membrane"/>
    <property type="evidence" value="ECO:0007669"/>
    <property type="project" value="UniProtKB-SubCell"/>
</dbReference>
<evidence type="ECO:0000256" key="2">
    <source>
        <dbReference type="ARBA" id="ARBA00022475"/>
    </source>
</evidence>
<dbReference type="CDD" id="cd09971">
    <property type="entry name" value="SdiA-regulated"/>
    <property type="match status" value="1"/>
</dbReference>
<dbReference type="SUPFAM" id="SSF50956">
    <property type="entry name" value="Thermostable phytase (3-phytase)"/>
    <property type="match status" value="1"/>
</dbReference>